<dbReference type="AlphaFoldDB" id="A0A951PG29"/>
<organism evidence="1 2">
    <name type="scientific">Pegethrix bostrychoides GSE-TBD4-15B</name>
    <dbReference type="NCBI Taxonomy" id="2839662"/>
    <lineage>
        <taxon>Bacteria</taxon>
        <taxon>Bacillati</taxon>
        <taxon>Cyanobacteriota</taxon>
        <taxon>Cyanophyceae</taxon>
        <taxon>Oculatellales</taxon>
        <taxon>Oculatellaceae</taxon>
        <taxon>Pegethrix</taxon>
    </lineage>
</organism>
<evidence type="ECO:0000313" key="1">
    <source>
        <dbReference type="EMBL" id="MBW4468273.1"/>
    </source>
</evidence>
<dbReference type="Proteomes" id="UP000707356">
    <property type="component" value="Unassembled WGS sequence"/>
</dbReference>
<proteinExistence type="predicted"/>
<protein>
    <submittedName>
        <fullName evidence="1">Nitrate reductase associated protein</fullName>
    </submittedName>
</protein>
<gene>
    <name evidence="1" type="ORF">KME07_22835</name>
</gene>
<dbReference type="Pfam" id="PF09655">
    <property type="entry name" value="Nitr_red_assoc"/>
    <property type="match status" value="1"/>
</dbReference>
<reference evidence="1" key="1">
    <citation type="submission" date="2021-05" db="EMBL/GenBank/DDBJ databases">
        <authorList>
            <person name="Pietrasiak N."/>
            <person name="Ward R."/>
            <person name="Stajich J.E."/>
            <person name="Kurbessoian T."/>
        </authorList>
    </citation>
    <scope>NUCLEOTIDE SEQUENCE</scope>
    <source>
        <strain evidence="1">GSE-TBD4-15B</strain>
    </source>
</reference>
<reference evidence="1" key="2">
    <citation type="journal article" date="2022" name="Microbiol. Resour. Announc.">
        <title>Metagenome Sequencing to Explore Phylogenomics of Terrestrial Cyanobacteria.</title>
        <authorList>
            <person name="Ward R.D."/>
            <person name="Stajich J.E."/>
            <person name="Johansen J.R."/>
            <person name="Huntemann M."/>
            <person name="Clum A."/>
            <person name="Foster B."/>
            <person name="Foster B."/>
            <person name="Roux S."/>
            <person name="Palaniappan K."/>
            <person name="Varghese N."/>
            <person name="Mukherjee S."/>
            <person name="Reddy T.B.K."/>
            <person name="Daum C."/>
            <person name="Copeland A."/>
            <person name="Chen I.A."/>
            <person name="Ivanova N.N."/>
            <person name="Kyrpides N.C."/>
            <person name="Shapiro N."/>
            <person name="Eloe-Fadrosh E.A."/>
            <person name="Pietrasiak N."/>
        </authorList>
    </citation>
    <scope>NUCLEOTIDE SEQUENCE</scope>
    <source>
        <strain evidence="1">GSE-TBD4-15B</strain>
    </source>
</reference>
<dbReference type="EMBL" id="JAHHHV010000086">
    <property type="protein sequence ID" value="MBW4468273.1"/>
    <property type="molecule type" value="Genomic_DNA"/>
</dbReference>
<name>A0A951PG29_9CYAN</name>
<evidence type="ECO:0000313" key="2">
    <source>
        <dbReference type="Proteomes" id="UP000707356"/>
    </source>
</evidence>
<dbReference type="NCBIfam" id="TIGR02664">
    <property type="entry name" value="nitr_red_assoc"/>
    <property type="match status" value="1"/>
</dbReference>
<comment type="caution">
    <text evidence="1">The sequence shown here is derived from an EMBL/GenBank/DDBJ whole genome shotgun (WGS) entry which is preliminary data.</text>
</comment>
<sequence length="159" mass="17994">MTDLSQTNFFEFEADFTESLRCIPMIVRYKLDTCGVKLKLFHWNQLSQTQRQQLVETPCATALEAAAYRTQLRDWVQQQTGNLPSDLPVEAQPAWMDASQIPESVATAAAAVGQTLSLIQWQHLLPIQRFALIKLSRSQHENANFLPALQEFHLVAAPI</sequence>
<dbReference type="InterPro" id="IPR013481">
    <property type="entry name" value="NarM"/>
</dbReference>
<accession>A0A951PG29</accession>